<dbReference type="AlphaFoldDB" id="L7CP82"/>
<dbReference type="Proteomes" id="UP000010959">
    <property type="component" value="Unassembled WGS sequence"/>
</dbReference>
<evidence type="ECO:0000313" key="1">
    <source>
        <dbReference type="EMBL" id="ELP35655.1"/>
    </source>
</evidence>
<dbReference type="EMBL" id="AMWG01000008">
    <property type="protein sequence ID" value="ELP35655.1"/>
    <property type="molecule type" value="Genomic_DNA"/>
</dbReference>
<reference evidence="1 2" key="1">
    <citation type="journal article" date="2013" name="Mar. Genomics">
        <title>Expression of sulfatases in Rhodopirellula baltica and the diversity of sulfatases in the genus Rhodopirellula.</title>
        <authorList>
            <person name="Wegner C.E."/>
            <person name="Richter-Heitmann T."/>
            <person name="Klindworth A."/>
            <person name="Klockow C."/>
            <person name="Richter M."/>
            <person name="Achstetter T."/>
            <person name="Glockner F.O."/>
            <person name="Harder J."/>
        </authorList>
    </citation>
    <scope>NUCLEOTIDE SEQUENCE [LARGE SCALE GENOMIC DNA]</scope>
    <source>
        <strain evidence="1 2">SWK14</strain>
    </source>
</reference>
<organism evidence="1 2">
    <name type="scientific">Rhodopirellula baltica SWK14</name>
    <dbReference type="NCBI Taxonomy" id="993516"/>
    <lineage>
        <taxon>Bacteria</taxon>
        <taxon>Pseudomonadati</taxon>
        <taxon>Planctomycetota</taxon>
        <taxon>Planctomycetia</taxon>
        <taxon>Pirellulales</taxon>
        <taxon>Pirellulaceae</taxon>
        <taxon>Rhodopirellula</taxon>
    </lineage>
</organism>
<evidence type="ECO:0000313" key="2">
    <source>
        <dbReference type="Proteomes" id="UP000010959"/>
    </source>
</evidence>
<accession>L7CP82</accession>
<name>L7CP82_RHOBT</name>
<comment type="caution">
    <text evidence="1">The sequence shown here is derived from an EMBL/GenBank/DDBJ whole genome shotgun (WGS) entry which is preliminary data.</text>
</comment>
<sequence length="47" mass="5374">MGNAGTFLCVDAHRVFIWKLVENRQPFRSDGRDAAKSVDRMPIARIK</sequence>
<dbReference type="PATRIC" id="fig|993516.3.peg.399"/>
<gene>
    <name evidence="1" type="ORF">RBSWK_00365</name>
</gene>
<proteinExistence type="predicted"/>
<protein>
    <submittedName>
        <fullName evidence="1">Uncharacterized protein</fullName>
    </submittedName>
</protein>